<feature type="region of interest" description="Disordered" evidence="1">
    <location>
        <begin position="93"/>
        <end position="159"/>
    </location>
</feature>
<dbReference type="AlphaFoldDB" id="A0A6A4IY03"/>
<evidence type="ECO:0000256" key="1">
    <source>
        <dbReference type="SAM" id="MobiDB-lite"/>
    </source>
</evidence>
<feature type="region of interest" description="Disordered" evidence="1">
    <location>
        <begin position="176"/>
        <end position="270"/>
    </location>
</feature>
<keyword evidence="3" id="KW-1185">Reference proteome</keyword>
<feature type="compositionally biased region" description="Basic residues" evidence="1">
    <location>
        <begin position="326"/>
        <end position="337"/>
    </location>
</feature>
<feature type="compositionally biased region" description="Basic and acidic residues" evidence="1">
    <location>
        <begin position="199"/>
        <end position="214"/>
    </location>
</feature>
<feature type="compositionally biased region" description="Low complexity" evidence="1">
    <location>
        <begin position="242"/>
        <end position="270"/>
    </location>
</feature>
<comment type="caution">
    <text evidence="2">The sequence shown here is derived from an EMBL/GenBank/DDBJ whole genome shotgun (WGS) entry which is preliminary data.</text>
</comment>
<dbReference type="EMBL" id="WIXP02000012">
    <property type="protein sequence ID" value="KAF6201485.1"/>
    <property type="molecule type" value="Genomic_DNA"/>
</dbReference>
<evidence type="ECO:0000313" key="2">
    <source>
        <dbReference type="EMBL" id="KAF6201485.1"/>
    </source>
</evidence>
<sequence>MKPITFENLRRLVGAGRKKKERQESSFKRSDSFKRISIRKNYLENRGGKGRGSKPPEKPPIEEEIDIPESLVIGYGQWIKCMRAEDYEHLKELNTSKSARDVPPTPPPRKKYSSPSSIDSSLEILKLDTSPVPVRRRMRKSTPPSYEAKDDRSDSGLSVSLGRVWMDAPLAMANAPRSLELPRPSPSVETDPSGRRIHHSLESALKERRDDKLGSRRFHNYPSRPLSPTPFIMPNPSAICRTLSSNTQTTSTSKTTSSRSSHELLSSSKDSGFSFSISIPRLSDLSPTSSGGGFFCKKKPVKLSVSGDGYFKRTTNYEDRDSFKSSGRKKKNSRKKSAGSSSSSAGKSDLYQVVINRPPRSLQSLKLDPMIFVPPERRKPTTRRPPRLEVHEIRDYCSPRDVKVPSDEDEGLYECISGDLDGRSGDDSDDAALSATVRFDDGGSEDEYAPVYGSEYSPEPERRPVRRKKSVKKGVVRYLAKPSIHRAPSTLKKNKKLLKKGRWPHVVSRY</sequence>
<evidence type="ECO:0000313" key="3">
    <source>
        <dbReference type="Proteomes" id="UP000466442"/>
    </source>
</evidence>
<organism evidence="2 3">
    <name type="scientific">Apolygus lucorum</name>
    <name type="common">Small green plant bug</name>
    <name type="synonym">Lygocoris lucorum</name>
    <dbReference type="NCBI Taxonomy" id="248454"/>
    <lineage>
        <taxon>Eukaryota</taxon>
        <taxon>Metazoa</taxon>
        <taxon>Ecdysozoa</taxon>
        <taxon>Arthropoda</taxon>
        <taxon>Hexapoda</taxon>
        <taxon>Insecta</taxon>
        <taxon>Pterygota</taxon>
        <taxon>Neoptera</taxon>
        <taxon>Paraneoptera</taxon>
        <taxon>Hemiptera</taxon>
        <taxon>Heteroptera</taxon>
        <taxon>Panheteroptera</taxon>
        <taxon>Cimicomorpha</taxon>
        <taxon>Miridae</taxon>
        <taxon>Mirini</taxon>
        <taxon>Apolygus</taxon>
    </lineage>
</organism>
<dbReference type="OrthoDB" id="69964at2759"/>
<feature type="compositionally biased region" description="Low complexity" evidence="1">
    <location>
        <begin position="338"/>
        <end position="348"/>
    </location>
</feature>
<proteinExistence type="predicted"/>
<name>A0A6A4IY03_APOLU</name>
<gene>
    <name evidence="2" type="ORF">GE061_003876</name>
</gene>
<accession>A0A6A4IY03</accession>
<feature type="region of interest" description="Disordered" evidence="1">
    <location>
        <begin position="38"/>
        <end position="65"/>
    </location>
</feature>
<reference evidence="2" key="1">
    <citation type="journal article" date="2021" name="Mol. Ecol. Resour.">
        <title>Apolygus lucorum genome provides insights into omnivorousness and mesophyll feeding.</title>
        <authorList>
            <person name="Liu Y."/>
            <person name="Liu H."/>
            <person name="Wang H."/>
            <person name="Huang T."/>
            <person name="Liu B."/>
            <person name="Yang B."/>
            <person name="Yin L."/>
            <person name="Li B."/>
            <person name="Zhang Y."/>
            <person name="Zhang S."/>
            <person name="Jiang F."/>
            <person name="Zhang X."/>
            <person name="Ren Y."/>
            <person name="Wang B."/>
            <person name="Wang S."/>
            <person name="Lu Y."/>
            <person name="Wu K."/>
            <person name="Fan W."/>
            <person name="Wang G."/>
        </authorList>
    </citation>
    <scope>NUCLEOTIDE SEQUENCE</scope>
    <source>
        <strain evidence="2">12Hb</strain>
    </source>
</reference>
<feature type="region of interest" description="Disordered" evidence="1">
    <location>
        <begin position="319"/>
        <end position="351"/>
    </location>
</feature>
<protein>
    <submittedName>
        <fullName evidence="2">Uncharacterized protein</fullName>
    </submittedName>
</protein>
<feature type="region of interest" description="Disordered" evidence="1">
    <location>
        <begin position="438"/>
        <end position="472"/>
    </location>
</feature>
<dbReference type="Proteomes" id="UP000466442">
    <property type="component" value="Linkage Group LG12"/>
</dbReference>